<organism evidence="1 2">
    <name type="scientific">Hypoxylon rubiginosum</name>
    <dbReference type="NCBI Taxonomy" id="110542"/>
    <lineage>
        <taxon>Eukaryota</taxon>
        <taxon>Fungi</taxon>
        <taxon>Dikarya</taxon>
        <taxon>Ascomycota</taxon>
        <taxon>Pezizomycotina</taxon>
        <taxon>Sordariomycetes</taxon>
        <taxon>Xylariomycetidae</taxon>
        <taxon>Xylariales</taxon>
        <taxon>Hypoxylaceae</taxon>
        <taxon>Hypoxylon</taxon>
    </lineage>
</organism>
<dbReference type="EMBL" id="MU393567">
    <property type="protein sequence ID" value="KAI4860942.1"/>
    <property type="molecule type" value="Genomic_DNA"/>
</dbReference>
<keyword evidence="2" id="KW-1185">Reference proteome</keyword>
<accession>A0ACB9YP00</accession>
<evidence type="ECO:0000313" key="1">
    <source>
        <dbReference type="EMBL" id="KAI4860942.1"/>
    </source>
</evidence>
<comment type="caution">
    <text evidence="1">The sequence shown here is derived from an EMBL/GenBank/DDBJ whole genome shotgun (WGS) entry which is preliminary data.</text>
</comment>
<protein>
    <submittedName>
        <fullName evidence="1">Uncharacterized protein</fullName>
    </submittedName>
</protein>
<name>A0ACB9YP00_9PEZI</name>
<proteinExistence type="predicted"/>
<evidence type="ECO:0000313" key="2">
    <source>
        <dbReference type="Proteomes" id="UP001497700"/>
    </source>
</evidence>
<gene>
    <name evidence="1" type="ORF">F4820DRAFT_452407</name>
</gene>
<dbReference type="Proteomes" id="UP001497700">
    <property type="component" value="Unassembled WGS sequence"/>
</dbReference>
<reference evidence="1 2" key="1">
    <citation type="journal article" date="2022" name="New Phytol.">
        <title>Ecological generalism drives hyperdiversity of secondary metabolite gene clusters in xylarialean endophytes.</title>
        <authorList>
            <person name="Franco M.E.E."/>
            <person name="Wisecaver J.H."/>
            <person name="Arnold A.E."/>
            <person name="Ju Y.M."/>
            <person name="Slot J.C."/>
            <person name="Ahrendt S."/>
            <person name="Moore L.P."/>
            <person name="Eastman K.E."/>
            <person name="Scott K."/>
            <person name="Konkel Z."/>
            <person name="Mondo S.J."/>
            <person name="Kuo A."/>
            <person name="Hayes R.D."/>
            <person name="Haridas S."/>
            <person name="Andreopoulos B."/>
            <person name="Riley R."/>
            <person name="LaButti K."/>
            <person name="Pangilinan J."/>
            <person name="Lipzen A."/>
            <person name="Amirebrahimi M."/>
            <person name="Yan J."/>
            <person name="Adam C."/>
            <person name="Keymanesh K."/>
            <person name="Ng V."/>
            <person name="Louie K."/>
            <person name="Northen T."/>
            <person name="Drula E."/>
            <person name="Henrissat B."/>
            <person name="Hsieh H.M."/>
            <person name="Youens-Clark K."/>
            <person name="Lutzoni F."/>
            <person name="Miadlikowska J."/>
            <person name="Eastwood D.C."/>
            <person name="Hamelin R.C."/>
            <person name="Grigoriev I.V."/>
            <person name="U'Ren J.M."/>
        </authorList>
    </citation>
    <scope>NUCLEOTIDE SEQUENCE [LARGE SCALE GENOMIC DNA]</scope>
    <source>
        <strain evidence="1 2">CBS 119005</strain>
    </source>
</reference>
<sequence length="397" mass="45717">MSPFNLKRLAVTLACFTDDDLHKDEVRPHTPHLSQLSNTEHSKLDKVTPHTPPSSQPSNSEHSELDEATPHTPHPSQPSQPSRLSNTEHSKLDEAVTLEAIDEKTIEDVFKYISEGCKGYKTFDLKLCQSYTRLYHKILPEDRPRKAMESGELRFQWYNTPAKLVVETGAITLLKRFSHQLGYALWGALDRVASENPQLKTLRGRLTPKGRFECKENIPNNPEWHLKYSKWRGAGGYPSFVVKVGFSPYEFLHLESAVKPFMMSPIVNIDHADDSTCYHGASLSLWNMEKHNGAMYLYKSLDTQVFRNKNGQDMPGELAIPFELLLPPKDRREVPDDARDAKLRLSFEKLSKLIDYAEKWQNEEMKIEGLHDNQKRLLKLMRRPRPRSFHPRSPTPH</sequence>